<keyword evidence="1" id="KW-0175">Coiled coil</keyword>
<keyword evidence="3" id="KW-1185">Reference proteome</keyword>
<evidence type="ECO:0000313" key="3">
    <source>
        <dbReference type="Proteomes" id="UP000266313"/>
    </source>
</evidence>
<gene>
    <name evidence="2" type="ORF">sS8_1989</name>
</gene>
<dbReference type="AlphaFoldDB" id="A0A250KQJ2"/>
<sequence>MKESQQADQKRLRELERELQRKEKALAEAAALLVLRKKAEAIWGDREDE</sequence>
<name>A0A250KQJ2_9GAMM</name>
<evidence type="ECO:0000313" key="2">
    <source>
        <dbReference type="EMBL" id="BBA33943.1"/>
    </source>
</evidence>
<evidence type="ECO:0000256" key="1">
    <source>
        <dbReference type="SAM" id="Coils"/>
    </source>
</evidence>
<feature type="coiled-coil region" evidence="1">
    <location>
        <begin position="2"/>
        <end position="32"/>
    </location>
</feature>
<dbReference type="KEGG" id="mmai:sS8_1989"/>
<accession>A0A250KQJ2</accession>
<organism evidence="2 3">
    <name type="scientific">Methylocaldum marinum</name>
    <dbReference type="NCBI Taxonomy" id="1432792"/>
    <lineage>
        <taxon>Bacteria</taxon>
        <taxon>Pseudomonadati</taxon>
        <taxon>Pseudomonadota</taxon>
        <taxon>Gammaproteobacteria</taxon>
        <taxon>Methylococcales</taxon>
        <taxon>Methylococcaceae</taxon>
        <taxon>Methylocaldum</taxon>
    </lineage>
</organism>
<dbReference type="Proteomes" id="UP000266313">
    <property type="component" value="Chromosome"/>
</dbReference>
<reference evidence="2 3" key="1">
    <citation type="submission" date="2016-12" db="EMBL/GenBank/DDBJ databases">
        <title>Genome sequencing of Methylocaldum marinum.</title>
        <authorList>
            <person name="Takeuchi M."/>
            <person name="Kamagata Y."/>
            <person name="Hiraoka S."/>
            <person name="Oshima K."/>
            <person name="Hattori M."/>
            <person name="Iwasaki W."/>
        </authorList>
    </citation>
    <scope>NUCLEOTIDE SEQUENCE [LARGE SCALE GENOMIC DNA]</scope>
    <source>
        <strain evidence="2 3">S8</strain>
    </source>
</reference>
<proteinExistence type="predicted"/>
<protein>
    <submittedName>
        <fullName evidence="2">Transposase IS3/family protein</fullName>
    </submittedName>
</protein>
<dbReference type="EMBL" id="AP017928">
    <property type="protein sequence ID" value="BBA33943.1"/>
    <property type="molecule type" value="Genomic_DNA"/>
</dbReference>